<evidence type="ECO:0000313" key="5">
    <source>
        <dbReference type="Proteomes" id="UP000467249"/>
    </source>
</evidence>
<dbReference type="PROSITE" id="PS50113">
    <property type="entry name" value="PAC"/>
    <property type="match status" value="1"/>
</dbReference>
<dbReference type="EMBL" id="AP022620">
    <property type="protein sequence ID" value="BBZ77362.1"/>
    <property type="molecule type" value="Genomic_DNA"/>
</dbReference>
<dbReference type="NCBIfam" id="TIGR00229">
    <property type="entry name" value="sensory_box"/>
    <property type="match status" value="1"/>
</dbReference>
<dbReference type="KEGG" id="many:MANY_26990"/>
<dbReference type="InterPro" id="IPR029787">
    <property type="entry name" value="Nucleotide_cyclase"/>
</dbReference>
<keyword evidence="1" id="KW-0812">Transmembrane</keyword>
<dbReference type="FunFam" id="3.30.70.270:FF:000001">
    <property type="entry name" value="Diguanylate cyclase domain protein"/>
    <property type="match status" value="1"/>
</dbReference>
<reference evidence="4 5" key="1">
    <citation type="journal article" date="2019" name="Emerg. Microbes Infect.">
        <title>Comprehensive subspecies identification of 175 nontuberculous mycobacteria species based on 7547 genomic profiles.</title>
        <authorList>
            <person name="Matsumoto Y."/>
            <person name="Kinjo T."/>
            <person name="Motooka D."/>
            <person name="Nabeya D."/>
            <person name="Jung N."/>
            <person name="Uechi K."/>
            <person name="Horii T."/>
            <person name="Iida T."/>
            <person name="Fujita J."/>
            <person name="Nakamura S."/>
        </authorList>
    </citation>
    <scope>NUCLEOTIDE SEQUENCE [LARGE SCALE GENOMIC DNA]</scope>
    <source>
        <strain evidence="4 5">JCM 30275</strain>
    </source>
</reference>
<dbReference type="InterPro" id="IPR035965">
    <property type="entry name" value="PAS-like_dom_sf"/>
</dbReference>
<protein>
    <recommendedName>
        <fullName evidence="6">GGDEF domain-containing protein</fullName>
    </recommendedName>
</protein>
<name>A0A6N4WBC6_9MYCO</name>
<evidence type="ECO:0008006" key="6">
    <source>
        <dbReference type="Google" id="ProtNLM"/>
    </source>
</evidence>
<sequence length="524" mass="56290">MLVVVMLDLSGWVSSIDDLKSWTPLWLTGLAAAVALQTGAPPHWQVRVARTLAAATGVHASIMLVEHLNGHPFGPSPRTAASILYLAVAVGLMRVDRRPASVLWGIFLLGASTAPTITVMGHLFRVISRVHLTESTGQGIATAVGVLLLASATVLGRPDRNPVAWLLARRDRWALLRLIGVLAGLPLVVSLARLPFLALDLGSEAAWILATTISTSIVGVIAFYFSQREQHLLIERANAERRYRILADNAVDVIFHLHGARVTWVSPSVEAAFGEPPAQWIGSDLRDRIAPEDLPAVTAAVNEMRSGTVGSARFRVGASDGGYHWVDGNAKPYLDEDGATDGMIAALRIVDAQVEAERRLDRLARFDTLTGLPNRAEFIARLESELAQNRSPGSQLGILFCDVDHFKTINDTFGHAVGDVVLATLATRISDTIRVGDTVGRMGGDEMVVLLPGVHSADEAGEIAEKIRCRAAEPIEYEGQTICPTLSIGATVSTPGESASSVTARADEAMYQAKQARRNMVVRI</sequence>
<dbReference type="CDD" id="cd00130">
    <property type="entry name" value="PAS"/>
    <property type="match status" value="1"/>
</dbReference>
<dbReference type="InterPro" id="IPR043128">
    <property type="entry name" value="Rev_trsase/Diguanyl_cyclase"/>
</dbReference>
<keyword evidence="1" id="KW-0472">Membrane</keyword>
<organism evidence="4 5">
    <name type="scientific">Mycolicibacterium anyangense</name>
    <dbReference type="NCBI Taxonomy" id="1431246"/>
    <lineage>
        <taxon>Bacteria</taxon>
        <taxon>Bacillati</taxon>
        <taxon>Actinomycetota</taxon>
        <taxon>Actinomycetes</taxon>
        <taxon>Mycobacteriales</taxon>
        <taxon>Mycobacteriaceae</taxon>
        <taxon>Mycolicibacterium</taxon>
    </lineage>
</organism>
<proteinExistence type="predicted"/>
<feature type="transmembrane region" description="Helical" evidence="1">
    <location>
        <begin position="136"/>
        <end position="155"/>
    </location>
</feature>
<dbReference type="PANTHER" id="PTHR46663">
    <property type="entry name" value="DIGUANYLATE CYCLASE DGCT-RELATED"/>
    <property type="match status" value="1"/>
</dbReference>
<dbReference type="Gene3D" id="3.30.450.20">
    <property type="entry name" value="PAS domain"/>
    <property type="match status" value="1"/>
</dbReference>
<dbReference type="SUPFAM" id="SSF55073">
    <property type="entry name" value="Nucleotide cyclase"/>
    <property type="match status" value="1"/>
</dbReference>
<dbReference type="SMART" id="SM00267">
    <property type="entry name" value="GGDEF"/>
    <property type="match status" value="1"/>
</dbReference>
<dbReference type="InterPro" id="IPR000160">
    <property type="entry name" value="GGDEF_dom"/>
</dbReference>
<accession>A0A6N4WBC6</accession>
<feature type="transmembrane region" description="Helical" evidence="1">
    <location>
        <begin position="175"/>
        <end position="199"/>
    </location>
</feature>
<evidence type="ECO:0000259" key="3">
    <source>
        <dbReference type="PROSITE" id="PS50887"/>
    </source>
</evidence>
<feature type="transmembrane region" description="Helical" evidence="1">
    <location>
        <begin position="102"/>
        <end position="124"/>
    </location>
</feature>
<feature type="domain" description="PAC" evidence="2">
    <location>
        <begin position="310"/>
        <end position="362"/>
    </location>
</feature>
<keyword evidence="1" id="KW-1133">Transmembrane helix</keyword>
<dbReference type="PROSITE" id="PS50887">
    <property type="entry name" value="GGDEF"/>
    <property type="match status" value="1"/>
</dbReference>
<dbReference type="Proteomes" id="UP000467249">
    <property type="component" value="Chromosome"/>
</dbReference>
<dbReference type="CDD" id="cd01949">
    <property type="entry name" value="GGDEF"/>
    <property type="match status" value="1"/>
</dbReference>
<dbReference type="InterPro" id="IPR052163">
    <property type="entry name" value="DGC-Regulatory_Protein"/>
</dbReference>
<dbReference type="Gene3D" id="3.30.70.270">
    <property type="match status" value="1"/>
</dbReference>
<feature type="transmembrane region" description="Helical" evidence="1">
    <location>
        <begin position="205"/>
        <end position="226"/>
    </location>
</feature>
<dbReference type="SMART" id="SM00091">
    <property type="entry name" value="PAS"/>
    <property type="match status" value="1"/>
</dbReference>
<gene>
    <name evidence="4" type="ORF">MANY_26990</name>
</gene>
<feature type="domain" description="GGDEF" evidence="3">
    <location>
        <begin position="394"/>
        <end position="524"/>
    </location>
</feature>
<evidence type="ECO:0000259" key="2">
    <source>
        <dbReference type="PROSITE" id="PS50113"/>
    </source>
</evidence>
<dbReference type="Pfam" id="PF08447">
    <property type="entry name" value="PAS_3"/>
    <property type="match status" value="1"/>
</dbReference>
<evidence type="ECO:0000313" key="4">
    <source>
        <dbReference type="EMBL" id="BBZ77362.1"/>
    </source>
</evidence>
<dbReference type="Pfam" id="PF00990">
    <property type="entry name" value="GGDEF"/>
    <property type="match status" value="1"/>
</dbReference>
<dbReference type="NCBIfam" id="TIGR00254">
    <property type="entry name" value="GGDEF"/>
    <property type="match status" value="1"/>
</dbReference>
<dbReference type="InterPro" id="IPR000700">
    <property type="entry name" value="PAS-assoc_C"/>
</dbReference>
<dbReference type="SUPFAM" id="SSF55785">
    <property type="entry name" value="PYP-like sensor domain (PAS domain)"/>
    <property type="match status" value="1"/>
</dbReference>
<dbReference type="PANTHER" id="PTHR46663:SF2">
    <property type="entry name" value="GGDEF DOMAIN-CONTAINING PROTEIN"/>
    <property type="match status" value="1"/>
</dbReference>
<evidence type="ECO:0000256" key="1">
    <source>
        <dbReference type="SAM" id="Phobius"/>
    </source>
</evidence>
<dbReference type="InterPro" id="IPR000014">
    <property type="entry name" value="PAS"/>
</dbReference>
<dbReference type="AlphaFoldDB" id="A0A6N4WBC6"/>
<dbReference type="InterPro" id="IPR013655">
    <property type="entry name" value="PAS_fold_3"/>
</dbReference>
<keyword evidence="5" id="KW-1185">Reference proteome</keyword>